<dbReference type="Pfam" id="PF02571">
    <property type="entry name" value="CbiJ"/>
    <property type="match status" value="1"/>
</dbReference>
<dbReference type="Proteomes" id="UP001597294">
    <property type="component" value="Unassembled WGS sequence"/>
</dbReference>
<evidence type="ECO:0000256" key="1">
    <source>
        <dbReference type="ARBA" id="ARBA00004953"/>
    </source>
</evidence>
<reference evidence="5" key="1">
    <citation type="journal article" date="2019" name="Int. J. Syst. Evol. Microbiol.">
        <title>The Global Catalogue of Microorganisms (GCM) 10K type strain sequencing project: providing services to taxonomists for standard genome sequencing and annotation.</title>
        <authorList>
            <consortium name="The Broad Institute Genomics Platform"/>
            <consortium name="The Broad Institute Genome Sequencing Center for Infectious Disease"/>
            <person name="Wu L."/>
            <person name="Ma J."/>
        </authorList>
    </citation>
    <scope>NUCLEOTIDE SEQUENCE [LARGE SCALE GENOMIC DNA]</scope>
    <source>
        <strain evidence="5">CGMCC 4.7192</strain>
    </source>
</reference>
<sequence length="256" mass="28624">MSKKTILILGGTTEANNLAEFLAKDPHFDIITSRAGVTTKRKPVFGQERIGGFGGIEGLKEYLKKNQISAVIDATHPFAETMTAHAFKGCQDLYLPHIILNRSEWLETPVDNWIKVPNIETALDHIRNIKLPLHIFLTTGQKELQNFTAISQHHYVARMIETPDINPLPDNLKIRFERGPFSLKNEIKLLRNHSINMIVSKNSGGEATAAKLKAARICNIPVLMISRPALPPSSIVQSLGKVHDWLTSLNMTKPNR</sequence>
<gene>
    <name evidence="4" type="ORF">ACFSKO_00190</name>
</gene>
<comment type="pathway">
    <text evidence="1">Cofactor biosynthesis; adenosylcobalamin biosynthesis.</text>
</comment>
<comment type="caution">
    <text evidence="4">The sequence shown here is derived from an EMBL/GenBank/DDBJ whole genome shotgun (WGS) entry which is preliminary data.</text>
</comment>
<evidence type="ECO:0000256" key="3">
    <source>
        <dbReference type="ARBA" id="ARBA00023002"/>
    </source>
</evidence>
<keyword evidence="2" id="KW-0169">Cobalamin biosynthesis</keyword>
<dbReference type="InterPro" id="IPR003723">
    <property type="entry name" value="Precorrin-6x_reduct"/>
</dbReference>
<dbReference type="EMBL" id="JBHUII010000001">
    <property type="protein sequence ID" value="MFD2204008.1"/>
    <property type="molecule type" value="Genomic_DNA"/>
</dbReference>
<dbReference type="NCBIfam" id="TIGR00715">
    <property type="entry name" value="precor6x_red"/>
    <property type="match status" value="1"/>
</dbReference>
<dbReference type="PANTHER" id="PTHR36925:SF1">
    <property type="entry name" value="COBALT-PRECORRIN-6A REDUCTASE"/>
    <property type="match status" value="1"/>
</dbReference>
<dbReference type="PROSITE" id="PS51014">
    <property type="entry name" value="COBK_CBIJ"/>
    <property type="match status" value="1"/>
</dbReference>
<name>A0ABW5BDI9_9PROT</name>
<organism evidence="4 5">
    <name type="scientific">Kiloniella antarctica</name>
    <dbReference type="NCBI Taxonomy" id="1550907"/>
    <lineage>
        <taxon>Bacteria</taxon>
        <taxon>Pseudomonadati</taxon>
        <taxon>Pseudomonadota</taxon>
        <taxon>Alphaproteobacteria</taxon>
        <taxon>Rhodospirillales</taxon>
        <taxon>Kiloniellaceae</taxon>
        <taxon>Kiloniella</taxon>
    </lineage>
</organism>
<dbReference type="NCBIfam" id="NF005968">
    <property type="entry name" value="PRK08057.1-2"/>
    <property type="match status" value="1"/>
</dbReference>
<keyword evidence="3 4" id="KW-0560">Oxidoreductase</keyword>
<dbReference type="EC" id="1.3.1.106" evidence="4"/>
<evidence type="ECO:0000256" key="2">
    <source>
        <dbReference type="ARBA" id="ARBA00022573"/>
    </source>
</evidence>
<proteinExistence type="predicted"/>
<dbReference type="RefSeq" id="WP_380247126.1">
    <property type="nucleotide sequence ID" value="NZ_JBHUII010000001.1"/>
</dbReference>
<keyword evidence="5" id="KW-1185">Reference proteome</keyword>
<dbReference type="GO" id="GO:0016491">
    <property type="term" value="F:oxidoreductase activity"/>
    <property type="evidence" value="ECO:0007669"/>
    <property type="project" value="UniProtKB-KW"/>
</dbReference>
<accession>A0ABW5BDI9</accession>
<protein>
    <submittedName>
        <fullName evidence="4">Cobalt-precorrin-6A reductase</fullName>
        <ecNumber evidence="4">1.3.1.106</ecNumber>
    </submittedName>
</protein>
<evidence type="ECO:0000313" key="5">
    <source>
        <dbReference type="Proteomes" id="UP001597294"/>
    </source>
</evidence>
<dbReference type="PANTHER" id="PTHR36925">
    <property type="entry name" value="COBALT-PRECORRIN-6A REDUCTASE"/>
    <property type="match status" value="1"/>
</dbReference>
<evidence type="ECO:0000313" key="4">
    <source>
        <dbReference type="EMBL" id="MFD2204008.1"/>
    </source>
</evidence>